<dbReference type="PATRIC" id="fig|1121451.3.peg.2116"/>
<dbReference type="eggNOG" id="COG3520">
    <property type="taxonomic scope" value="Bacteria"/>
</dbReference>
<dbReference type="PANTHER" id="PTHR35564">
    <property type="match status" value="1"/>
</dbReference>
<dbReference type="HOGENOM" id="CLU_048238_0_1_7"/>
<gene>
    <name evidence="1" type="ORF">DESAM_21884</name>
</gene>
<dbReference type="STRING" id="1121451.DESAM_21884"/>
<dbReference type="AlphaFoldDB" id="L0RD56"/>
<evidence type="ECO:0000313" key="1">
    <source>
        <dbReference type="EMBL" id="CCO24157.1"/>
    </source>
</evidence>
<dbReference type="Pfam" id="PF06996">
    <property type="entry name" value="T6SS_TssG"/>
    <property type="match status" value="1"/>
</dbReference>
<dbReference type="OrthoDB" id="1523296at2"/>
<proteinExistence type="predicted"/>
<organism evidence="1 2">
    <name type="scientific">Maridesulfovibrio hydrothermalis AM13 = DSM 14728</name>
    <dbReference type="NCBI Taxonomy" id="1121451"/>
    <lineage>
        <taxon>Bacteria</taxon>
        <taxon>Pseudomonadati</taxon>
        <taxon>Thermodesulfobacteriota</taxon>
        <taxon>Desulfovibrionia</taxon>
        <taxon>Desulfovibrionales</taxon>
        <taxon>Desulfovibrionaceae</taxon>
        <taxon>Maridesulfovibrio</taxon>
    </lineage>
</organism>
<dbReference type="PANTHER" id="PTHR35564:SF3">
    <property type="entry name" value="TYPE VI SECRETION SYSTEM BASEPLATE SUBUNIT TSSG"/>
    <property type="match status" value="1"/>
</dbReference>
<dbReference type="Proteomes" id="UP000010808">
    <property type="component" value="Chromosome"/>
</dbReference>
<dbReference type="EMBL" id="FO203522">
    <property type="protein sequence ID" value="CCO24157.1"/>
    <property type="molecule type" value="Genomic_DNA"/>
</dbReference>
<dbReference type="RefSeq" id="WP_015336758.1">
    <property type="nucleotide sequence ID" value="NC_020055.1"/>
</dbReference>
<dbReference type="InterPro" id="IPR010732">
    <property type="entry name" value="T6SS_TssG-like"/>
</dbReference>
<keyword evidence="2" id="KW-1185">Reference proteome</keyword>
<reference evidence="1 2" key="1">
    <citation type="submission" date="2012-10" db="EMBL/GenBank/DDBJ databases">
        <authorList>
            <person name="Genoscope - CEA"/>
        </authorList>
    </citation>
    <scope>NUCLEOTIDE SEQUENCE [LARGE SCALE GENOMIC DNA]</scope>
    <source>
        <strain evidence="2">AM13 / DSM 14728</strain>
    </source>
</reference>
<dbReference type="KEGG" id="dhy:DESAM_21884"/>
<name>L0RD56_9BACT</name>
<dbReference type="NCBIfam" id="TIGR03347">
    <property type="entry name" value="VI_chp_1"/>
    <property type="match status" value="1"/>
</dbReference>
<accession>L0RD56</accession>
<sequence length="347" mass="39067">MECDDRRSSASVTGRLLDNPEEYSFFQAIRLLRLHSGACTGKDLETFFRDYLRVRPQLSLGFPATDLTDLEEEALEDGDRYRLETTFMGLYGASSPLPVFYTEELLTEASDDKSVTRDFIDIINNGVYVQFFKAWSRSRLMIKAVDERDSSWLERLNCLLGLGHKENLAVIPEECRRYRHIGLLTQYPRSALGLNTLLKDSLQHNNVRVEQCVLRKVKLPEDQRFSLGVSSNVLGEESLVGEELEDRTSKCAIVIRDLDAARYHQLLPGDGDGEVLDNLVRGYLVEPFKYDLILEMRPGEAKTAVLGGDQWSGLGCDTWIFSGGHLEHAAATFPNEGGHVHSADSTL</sequence>
<protein>
    <submittedName>
        <fullName evidence="1">Type VI secretion protein, VC_A0111 family</fullName>
    </submittedName>
</protein>
<evidence type="ECO:0000313" key="2">
    <source>
        <dbReference type="Proteomes" id="UP000010808"/>
    </source>
</evidence>